<sequence length="45" mass="5104">MTTIHSSSSSKIHYCLTRISHKQCDRNLYNPYGETVSGIFHGADF</sequence>
<protein>
    <submittedName>
        <fullName evidence="1">Uncharacterized protein</fullName>
    </submittedName>
</protein>
<reference evidence="1 2" key="1">
    <citation type="journal article" date="2022" name="J. Am. Chem. Soc.">
        <title>Biosynthesis of Guanitoxin Enables Global Environmental Detection in Freshwater Cyanobacteria.</title>
        <authorList>
            <person name="Lima S.T."/>
            <person name="Fallon T.R."/>
            <person name="Cordoza J.L."/>
            <person name="Chekan J.R."/>
            <person name="Delbaje E."/>
            <person name="Hopiavuori A.R."/>
            <person name="Alvarenga D.O."/>
            <person name="Wood S.M."/>
            <person name="Luhavaya H."/>
            <person name="Baumgartner J.T."/>
            <person name="Dorr F.A."/>
            <person name="Etchegaray A."/>
            <person name="Pinto E."/>
            <person name="McKinnie S.M.K."/>
            <person name="Fiore M.F."/>
            <person name="Moore B.S."/>
        </authorList>
    </citation>
    <scope>NUCLEOTIDE SEQUENCE [LARGE SCALE GENOMIC DNA]</scope>
    <source>
        <strain evidence="1 2">ITEP-024</strain>
    </source>
</reference>
<dbReference type="RefSeq" id="WP_220610420.1">
    <property type="nucleotide sequence ID" value="NZ_CP080598.1"/>
</dbReference>
<dbReference type="EMBL" id="CP080598">
    <property type="protein sequence ID" value="QYX32534.1"/>
    <property type="molecule type" value="Genomic_DNA"/>
</dbReference>
<keyword evidence="2" id="KW-1185">Reference proteome</keyword>
<name>A0ABX8X1I5_9CYAN</name>
<accession>A0ABX8X1I5</accession>
<evidence type="ECO:0000313" key="2">
    <source>
        <dbReference type="Proteomes" id="UP000826540"/>
    </source>
</evidence>
<proteinExistence type="predicted"/>
<dbReference type="Proteomes" id="UP000826540">
    <property type="component" value="Chromosome"/>
</dbReference>
<organism evidence="1 2">
    <name type="scientific">Sphaerospermopsis torques-reginae ITEP-024</name>
    <dbReference type="NCBI Taxonomy" id="984208"/>
    <lineage>
        <taxon>Bacteria</taxon>
        <taxon>Bacillati</taxon>
        <taxon>Cyanobacteriota</taxon>
        <taxon>Cyanophyceae</taxon>
        <taxon>Nostocales</taxon>
        <taxon>Aphanizomenonaceae</taxon>
        <taxon>Sphaerospermopsis</taxon>
        <taxon>Sphaerospermopsis torques-reginae</taxon>
    </lineage>
</organism>
<gene>
    <name evidence="1" type="ORF">K2F26_03840</name>
</gene>
<evidence type="ECO:0000313" key="1">
    <source>
        <dbReference type="EMBL" id="QYX32534.1"/>
    </source>
</evidence>